<dbReference type="PANTHER" id="PTHR37937">
    <property type="entry name" value="CONJUGATIVE TRANSFER: DNA TRANSPORT"/>
    <property type="match status" value="1"/>
</dbReference>
<feature type="transmembrane region" description="Helical" evidence="6">
    <location>
        <begin position="50"/>
        <end position="70"/>
    </location>
</feature>
<name>A0A2Z5UUZ4_9COXI</name>
<keyword evidence="5 6" id="KW-0472">Membrane</keyword>
<feature type="transmembrane region" description="Helical" evidence="6">
    <location>
        <begin position="20"/>
        <end position="43"/>
    </location>
</feature>
<evidence type="ECO:0000256" key="4">
    <source>
        <dbReference type="ARBA" id="ARBA00022989"/>
    </source>
</evidence>
<evidence type="ECO:0000259" key="7">
    <source>
        <dbReference type="Pfam" id="PF10412"/>
    </source>
</evidence>
<dbReference type="SUPFAM" id="SSF52540">
    <property type="entry name" value="P-loop containing nucleoside triphosphate hydrolases"/>
    <property type="match status" value="1"/>
</dbReference>
<keyword evidence="3 6" id="KW-0812">Transmembrane</keyword>
<dbReference type="EMBL" id="AP018005">
    <property type="protein sequence ID" value="BBB14770.1"/>
    <property type="molecule type" value="Genomic_DNA"/>
</dbReference>
<dbReference type="OrthoDB" id="9807664at2"/>
<dbReference type="GO" id="GO:0005886">
    <property type="term" value="C:plasma membrane"/>
    <property type="evidence" value="ECO:0007669"/>
    <property type="project" value="UniProtKB-SubCell"/>
</dbReference>
<evidence type="ECO:0000256" key="6">
    <source>
        <dbReference type="SAM" id="Phobius"/>
    </source>
</evidence>
<organism evidence="8 10">
    <name type="scientific">Candidatus Rickettsiella viridis</name>
    <dbReference type="NCBI Taxonomy" id="676208"/>
    <lineage>
        <taxon>Bacteria</taxon>
        <taxon>Pseudomonadati</taxon>
        <taxon>Pseudomonadota</taxon>
        <taxon>Gammaproteobacteria</taxon>
        <taxon>Legionellales</taxon>
        <taxon>Coxiellaceae</taxon>
        <taxon>Rickettsiella</taxon>
    </lineage>
</organism>
<evidence type="ECO:0000256" key="2">
    <source>
        <dbReference type="ARBA" id="ARBA00022475"/>
    </source>
</evidence>
<dbReference type="EMBL" id="AP018005">
    <property type="protein sequence ID" value="BBB15500.1"/>
    <property type="molecule type" value="Genomic_DNA"/>
</dbReference>
<dbReference type="Gene3D" id="3.40.50.300">
    <property type="entry name" value="P-loop containing nucleotide triphosphate hydrolases"/>
    <property type="match status" value="2"/>
</dbReference>
<dbReference type="AlphaFoldDB" id="A0A2Z5UUZ4"/>
<sequence length="563" mass="64237">MSVQDNSFLQRPREAIQCLLIGLCCLWQLGVGLLGLLCFLVFIRGLRYSVWQIFLTGISLAVYSCFLMEWQAHFTLSFLKLIDDGFVDHLMFWKTLFTQGFPVALGVAYQQAFYYLVGFPLLLASVLGMTEWIPNSTHEWELKAIQRGKALSYRNPWHKRLTRQNKKNEDGTLLGISATKEAVIIPDAAVNQMALVLGTTGGGKTITLRRFYQRALQKTYPLIIVDGKPTQENVTWLQKKSQDYQRAFYGFNCGDYHHYDPLAHGGYTELKDKLISLKDHWENDYYRSIAEDYLQTTFEVLLTLKKNFDLKTIVNCLDFQELALKTRAITDQSLKKRVSRLQRYDTKDITGLQAHLNLLIYSELGIFFEKTKNTFNLAEVIQSGSIVYFALPALRFPSFAKVLGKLIINDIKAVIDRLETKQRIFTIFDEFSVFAGEQVLNLVNMGRGKGIHAIFGTQGLADLKRVDTDFEKQVLNCVNTLICHRLNDHESAESIACWVGTQDGFDITAQISEDASTGMGSVKRNKSFIIHPDSIKQDLQPGEAFYISKVGKFFWQKVKVTYS</sequence>
<feature type="transmembrane region" description="Helical" evidence="6">
    <location>
        <begin position="90"/>
        <end position="108"/>
    </location>
</feature>
<reference evidence="8 10" key="1">
    <citation type="submission" date="2017-03" db="EMBL/GenBank/DDBJ databases">
        <title>The genome sequence of Candidatus Rickettsiella viridis.</title>
        <authorList>
            <person name="Nikoh N."/>
            <person name="Tsuchida T."/>
            <person name="Yamaguchi K."/>
            <person name="Maeda T."/>
            <person name="Shigenobu S."/>
            <person name="Fukatsu T."/>
        </authorList>
    </citation>
    <scope>NUCLEOTIDE SEQUENCE [LARGE SCALE GENOMIC DNA]</scope>
    <source>
        <strain evidence="8 10">Ap-RA04</strain>
    </source>
</reference>
<dbReference type="RefSeq" id="WP_126322287.1">
    <property type="nucleotide sequence ID" value="NZ_AP018005.1"/>
</dbReference>
<dbReference type="Proteomes" id="UP000282483">
    <property type="component" value="Chromosome"/>
</dbReference>
<dbReference type="InterPro" id="IPR027417">
    <property type="entry name" value="P-loop_NTPase"/>
</dbReference>
<evidence type="ECO:0000256" key="5">
    <source>
        <dbReference type="ARBA" id="ARBA00023136"/>
    </source>
</evidence>
<keyword evidence="10" id="KW-1185">Reference proteome</keyword>
<dbReference type="InterPro" id="IPR051539">
    <property type="entry name" value="T4SS-coupling_protein"/>
</dbReference>
<dbReference type="KEGG" id="rvi:RVIR1_02380"/>
<evidence type="ECO:0000313" key="9">
    <source>
        <dbReference type="EMBL" id="BBB15500.1"/>
    </source>
</evidence>
<keyword evidence="2" id="KW-1003">Cell membrane</keyword>
<comment type="subcellular location">
    <subcellularLocation>
        <location evidence="1">Cell membrane</location>
        <topology evidence="1">Multi-pass membrane protein</topology>
    </subcellularLocation>
</comment>
<feature type="domain" description="Type IV secretion system coupling protein TraD DNA-binding" evidence="7">
    <location>
        <begin position="185"/>
        <end position="519"/>
    </location>
</feature>
<evidence type="ECO:0000313" key="8">
    <source>
        <dbReference type="EMBL" id="BBB14770.1"/>
    </source>
</evidence>
<evidence type="ECO:0000313" key="10">
    <source>
        <dbReference type="Proteomes" id="UP000282483"/>
    </source>
</evidence>
<keyword evidence="4 6" id="KW-1133">Transmembrane helix</keyword>
<gene>
    <name evidence="8" type="ORF">RVIR1_02380</name>
    <name evidence="9" type="ORF">RVIR1_10280</name>
</gene>
<proteinExistence type="predicted"/>
<protein>
    <submittedName>
        <fullName evidence="8">Type IV secretory pathway VirD4 components-like protein</fullName>
    </submittedName>
</protein>
<accession>A0A2Z5UUZ4</accession>
<dbReference type="Pfam" id="PF10412">
    <property type="entry name" value="TrwB_AAD_bind"/>
    <property type="match status" value="1"/>
</dbReference>
<dbReference type="PANTHER" id="PTHR37937:SF1">
    <property type="entry name" value="CONJUGATIVE TRANSFER: DNA TRANSPORT"/>
    <property type="match status" value="1"/>
</dbReference>
<evidence type="ECO:0000256" key="1">
    <source>
        <dbReference type="ARBA" id="ARBA00004651"/>
    </source>
</evidence>
<feature type="transmembrane region" description="Helical" evidence="6">
    <location>
        <begin position="113"/>
        <end position="133"/>
    </location>
</feature>
<dbReference type="InterPro" id="IPR019476">
    <property type="entry name" value="T4SS_TraD_DNA-bd"/>
</dbReference>
<evidence type="ECO:0000256" key="3">
    <source>
        <dbReference type="ARBA" id="ARBA00022692"/>
    </source>
</evidence>
<dbReference type="KEGG" id="rvi:RVIR1_10280"/>